<dbReference type="GeneID" id="100207150"/>
<dbReference type="InterPro" id="IPR020568">
    <property type="entry name" value="Ribosomal_Su5_D2-typ_SF"/>
</dbReference>
<keyword evidence="5" id="KW-0698">rRNA processing</keyword>
<keyword evidence="8" id="KW-0539">Nucleus</keyword>
<evidence type="ECO:0000256" key="1">
    <source>
        <dbReference type="ARBA" id="ARBA00004123"/>
    </source>
</evidence>
<proteinExistence type="inferred from homology"/>
<keyword evidence="10" id="KW-1185">Reference proteome</keyword>
<dbReference type="InterPro" id="IPR001247">
    <property type="entry name" value="ExoRNase_PH_dom1"/>
</dbReference>
<evidence type="ECO:0000256" key="3">
    <source>
        <dbReference type="ARBA" id="ARBA00006678"/>
    </source>
</evidence>
<comment type="similarity">
    <text evidence="3">Belongs to the RNase PH family.</text>
</comment>
<dbReference type="PANTHER" id="PTHR11953">
    <property type="entry name" value="EXOSOME COMPLEX COMPONENT"/>
    <property type="match status" value="1"/>
</dbReference>
<dbReference type="InterPro" id="IPR036345">
    <property type="entry name" value="ExoRNase_PH_dom2_sf"/>
</dbReference>
<keyword evidence="6" id="KW-0271">Exosome</keyword>
<evidence type="ECO:0000313" key="11">
    <source>
        <dbReference type="RefSeq" id="XP_065657219.1"/>
    </source>
</evidence>
<dbReference type="SUPFAM" id="SSF55666">
    <property type="entry name" value="Ribonuclease PH domain 2-like"/>
    <property type="match status" value="1"/>
</dbReference>
<dbReference type="InterPro" id="IPR027408">
    <property type="entry name" value="PNPase/RNase_PH_dom_sf"/>
</dbReference>
<keyword evidence="7" id="KW-0694">RNA-binding</keyword>
<dbReference type="SUPFAM" id="SSF54211">
    <property type="entry name" value="Ribosomal protein S5 domain 2-like"/>
    <property type="match status" value="1"/>
</dbReference>
<sequence length="258" mass="28814">MPIQHSKRLKGPQETLPLTSLSCKITTSAKSCSQRQDGRGENEIRPMYLKAGTIHQANGSSYVETCDTKLICAVYGPRDNPKRHQFSSKGNIFCEVTFAPFSWHERVSNQDSLSREYSSAIVQAFESAVCLESYPKAQIDIYINILEYSGNCLSYAFIAASIALADAGIEMLDLVTSCETAFSNETSIQRVCVDPSSEEISHSKGRVVIAYMPSLNKISYLSMQGEETIDDSMQNVIICIEGCLRIYKYMKECIMNWT</sequence>
<dbReference type="PANTHER" id="PTHR11953:SF2">
    <property type="entry name" value="EXOSOME COMPLEX COMPONENT MTR3"/>
    <property type="match status" value="1"/>
</dbReference>
<protein>
    <submittedName>
        <fullName evidence="11">Exosome complex component MTR3 isoform X2</fullName>
    </submittedName>
</protein>
<dbReference type="CDD" id="cd11371">
    <property type="entry name" value="RNase_PH_MTR3"/>
    <property type="match status" value="1"/>
</dbReference>
<evidence type="ECO:0000256" key="8">
    <source>
        <dbReference type="ARBA" id="ARBA00023242"/>
    </source>
</evidence>
<dbReference type="Pfam" id="PF01138">
    <property type="entry name" value="RNase_PH"/>
    <property type="match status" value="1"/>
</dbReference>
<name>A0ABM4C6I8_HYDVU</name>
<evidence type="ECO:0000256" key="6">
    <source>
        <dbReference type="ARBA" id="ARBA00022835"/>
    </source>
</evidence>
<dbReference type="RefSeq" id="XP_065657219.1">
    <property type="nucleotide sequence ID" value="XM_065801147.1"/>
</dbReference>
<feature type="domain" description="Exoribonuclease phosphorolytic" evidence="9">
    <location>
        <begin position="43"/>
        <end position="170"/>
    </location>
</feature>
<organism evidence="10 11">
    <name type="scientific">Hydra vulgaris</name>
    <name type="common">Hydra</name>
    <name type="synonym">Hydra attenuata</name>
    <dbReference type="NCBI Taxonomy" id="6087"/>
    <lineage>
        <taxon>Eukaryota</taxon>
        <taxon>Metazoa</taxon>
        <taxon>Cnidaria</taxon>
        <taxon>Hydrozoa</taxon>
        <taxon>Hydroidolina</taxon>
        <taxon>Anthoathecata</taxon>
        <taxon>Aplanulata</taxon>
        <taxon>Hydridae</taxon>
        <taxon>Hydra</taxon>
    </lineage>
</organism>
<accession>A0ABM4C6I8</accession>
<gene>
    <name evidence="11" type="primary">LOC100207150</name>
</gene>
<dbReference type="InterPro" id="IPR050080">
    <property type="entry name" value="RNase_PH"/>
</dbReference>
<evidence type="ECO:0000256" key="7">
    <source>
        <dbReference type="ARBA" id="ARBA00022884"/>
    </source>
</evidence>
<evidence type="ECO:0000259" key="9">
    <source>
        <dbReference type="Pfam" id="PF01138"/>
    </source>
</evidence>
<dbReference type="Proteomes" id="UP001652625">
    <property type="component" value="Chromosome 07"/>
</dbReference>
<evidence type="ECO:0000313" key="10">
    <source>
        <dbReference type="Proteomes" id="UP001652625"/>
    </source>
</evidence>
<evidence type="ECO:0000256" key="4">
    <source>
        <dbReference type="ARBA" id="ARBA00022490"/>
    </source>
</evidence>
<dbReference type="Gene3D" id="3.30.230.70">
    <property type="entry name" value="GHMP Kinase, N-terminal domain"/>
    <property type="match status" value="1"/>
</dbReference>
<comment type="subcellular location">
    <subcellularLocation>
        <location evidence="2">Cytoplasm</location>
    </subcellularLocation>
    <subcellularLocation>
        <location evidence="1">Nucleus</location>
    </subcellularLocation>
</comment>
<reference evidence="11" key="1">
    <citation type="submission" date="2025-08" db="UniProtKB">
        <authorList>
            <consortium name="RefSeq"/>
        </authorList>
    </citation>
    <scope>IDENTIFICATION</scope>
</reference>
<evidence type="ECO:0000256" key="5">
    <source>
        <dbReference type="ARBA" id="ARBA00022552"/>
    </source>
</evidence>
<evidence type="ECO:0000256" key="2">
    <source>
        <dbReference type="ARBA" id="ARBA00004496"/>
    </source>
</evidence>
<keyword evidence="4" id="KW-0963">Cytoplasm</keyword>